<feature type="region of interest" description="Disordered" evidence="1">
    <location>
        <begin position="26"/>
        <end position="59"/>
    </location>
</feature>
<evidence type="ECO:0000313" key="4">
    <source>
        <dbReference type="Proteomes" id="UP000230002"/>
    </source>
</evidence>
<keyword evidence="2" id="KW-1133">Transmembrane helix</keyword>
<keyword evidence="4" id="KW-1185">Reference proteome</keyword>
<name>A0A2G8SND0_9APHY</name>
<keyword evidence="2" id="KW-0472">Membrane</keyword>
<keyword evidence="2" id="KW-0812">Transmembrane</keyword>
<feature type="compositionally biased region" description="Acidic residues" evidence="1">
    <location>
        <begin position="35"/>
        <end position="59"/>
    </location>
</feature>
<feature type="transmembrane region" description="Helical" evidence="2">
    <location>
        <begin position="199"/>
        <end position="220"/>
    </location>
</feature>
<reference evidence="3 4" key="1">
    <citation type="journal article" date="2015" name="Sci. Rep.">
        <title>Chromosome-level genome map provides insights into diverse defense mechanisms in the medicinal fungus Ganoderma sinense.</title>
        <authorList>
            <person name="Zhu Y."/>
            <person name="Xu J."/>
            <person name="Sun C."/>
            <person name="Zhou S."/>
            <person name="Xu H."/>
            <person name="Nelson D.R."/>
            <person name="Qian J."/>
            <person name="Song J."/>
            <person name="Luo H."/>
            <person name="Xiang L."/>
            <person name="Li Y."/>
            <person name="Xu Z."/>
            <person name="Ji A."/>
            <person name="Wang L."/>
            <person name="Lu S."/>
            <person name="Hayward A."/>
            <person name="Sun W."/>
            <person name="Li X."/>
            <person name="Schwartz D.C."/>
            <person name="Wang Y."/>
            <person name="Chen S."/>
        </authorList>
    </citation>
    <scope>NUCLEOTIDE SEQUENCE [LARGE SCALE GENOMIC DNA]</scope>
    <source>
        <strain evidence="3 4">ZZ0214-1</strain>
    </source>
</reference>
<feature type="transmembrane region" description="Helical" evidence="2">
    <location>
        <begin position="111"/>
        <end position="136"/>
    </location>
</feature>
<comment type="caution">
    <text evidence="3">The sequence shown here is derived from an EMBL/GenBank/DDBJ whole genome shotgun (WGS) entry which is preliminary data.</text>
</comment>
<protein>
    <submittedName>
        <fullName evidence="3">Uncharacterized protein</fullName>
    </submittedName>
</protein>
<feature type="transmembrane region" description="Helical" evidence="2">
    <location>
        <begin position="232"/>
        <end position="257"/>
    </location>
</feature>
<organism evidence="3 4">
    <name type="scientific">Ganoderma sinense ZZ0214-1</name>
    <dbReference type="NCBI Taxonomy" id="1077348"/>
    <lineage>
        <taxon>Eukaryota</taxon>
        <taxon>Fungi</taxon>
        <taxon>Dikarya</taxon>
        <taxon>Basidiomycota</taxon>
        <taxon>Agaricomycotina</taxon>
        <taxon>Agaricomycetes</taxon>
        <taxon>Polyporales</taxon>
        <taxon>Polyporaceae</taxon>
        <taxon>Ganoderma</taxon>
    </lineage>
</organism>
<dbReference type="AlphaFoldDB" id="A0A2G8SND0"/>
<gene>
    <name evidence="3" type="ORF">GSI_02001</name>
</gene>
<accession>A0A2G8SND0</accession>
<evidence type="ECO:0000256" key="1">
    <source>
        <dbReference type="SAM" id="MobiDB-lite"/>
    </source>
</evidence>
<dbReference type="Proteomes" id="UP000230002">
    <property type="component" value="Unassembled WGS sequence"/>
</dbReference>
<evidence type="ECO:0000256" key="2">
    <source>
        <dbReference type="SAM" id="Phobius"/>
    </source>
</evidence>
<dbReference type="EMBL" id="AYKW01000003">
    <property type="protein sequence ID" value="PIL35276.1"/>
    <property type="molecule type" value="Genomic_DNA"/>
</dbReference>
<sequence>MSHETLVSQFSLSDSPKLLTSWFASKPPSGYEALPYEEDSESESDEHSEDDEASEEGSDVELWVLQSPSDIEACPATHLSPASRELITESTPKRGSGSPHTRMCGVLKMSLILLTAGLPFTLLFSALSWLVGGIVLSSIFKAPPYDTASSGAAFKASMAGAPLVALAVGALTFLDFLVRRLPSASADQSQYDPQGDAMAVAVMSAAASVLAMPLGFLMAPRLGTETFGAWHALGWSATGLGVPVGGVLLCCLPQLLWCDAVDL</sequence>
<evidence type="ECO:0000313" key="3">
    <source>
        <dbReference type="EMBL" id="PIL35276.1"/>
    </source>
</evidence>
<feature type="transmembrane region" description="Helical" evidence="2">
    <location>
        <begin position="156"/>
        <end position="178"/>
    </location>
</feature>
<proteinExistence type="predicted"/>